<gene>
    <name evidence="1" type="ORF">EQ811_13185</name>
</gene>
<dbReference type="EMBL" id="SCHC01000148">
    <property type="protein sequence ID" value="TBW74149.1"/>
    <property type="molecule type" value="Genomic_DNA"/>
</dbReference>
<evidence type="ECO:0000313" key="2">
    <source>
        <dbReference type="Proteomes" id="UP000291949"/>
    </source>
</evidence>
<accession>A0A7Z8E1Z9</accession>
<evidence type="ECO:0000313" key="1">
    <source>
        <dbReference type="EMBL" id="TBW74149.1"/>
    </source>
</evidence>
<evidence type="ECO:0008006" key="3">
    <source>
        <dbReference type="Google" id="ProtNLM"/>
    </source>
</evidence>
<comment type="caution">
    <text evidence="1">The sequence shown here is derived from an EMBL/GenBank/DDBJ whole genome shotgun (WGS) entry which is preliminary data.</text>
</comment>
<organism evidence="1 2">
    <name type="scientific">Staphylococcus capitis</name>
    <dbReference type="NCBI Taxonomy" id="29388"/>
    <lineage>
        <taxon>Bacteria</taxon>
        <taxon>Bacillati</taxon>
        <taxon>Bacillota</taxon>
        <taxon>Bacilli</taxon>
        <taxon>Bacillales</taxon>
        <taxon>Staphylococcaceae</taxon>
        <taxon>Staphylococcus</taxon>
    </lineage>
</organism>
<protein>
    <recommendedName>
        <fullName evidence="3">Phage protein</fullName>
    </recommendedName>
</protein>
<dbReference type="RefSeq" id="WP_131590686.1">
    <property type="nucleotide sequence ID" value="NZ_SCHC01000148.1"/>
</dbReference>
<dbReference type="AlphaFoldDB" id="A0A7Z8E1Z9"/>
<dbReference type="Proteomes" id="UP000291949">
    <property type="component" value="Unassembled WGS sequence"/>
</dbReference>
<reference evidence="1 2" key="1">
    <citation type="journal article" date="2019" name="Sci. Transl. Med.">
        <title>Quorum sensing between bacterial species on the skin protects against epidermal injury in atopic dermatitis.</title>
        <authorList>
            <person name="Williams M.R."/>
        </authorList>
    </citation>
    <scope>NUCLEOTIDE SEQUENCE [LARGE SCALE GENOMIC DNA]</scope>
    <source>
        <strain evidence="1 2">H8</strain>
    </source>
</reference>
<name>A0A7Z8E1Z9_STACP</name>
<proteinExistence type="predicted"/>
<sequence length="118" mass="14146">MRLTKNQIKELVAKRVIYNLEDESTDYKTSLIDEVTSYIDSRFEKVLDFSKTEMVENELTDILVIEDTFFNRKMKNLVASAFIDDIRLNYYYQNGYNNAERRYNELYAQNKLKGMERV</sequence>